<dbReference type="PROSITE" id="PS51505">
    <property type="entry name" value="SCA7"/>
    <property type="match status" value="1"/>
</dbReference>
<feature type="region of interest" description="Disordered" evidence="1">
    <location>
        <begin position="827"/>
        <end position="847"/>
    </location>
</feature>
<feature type="compositionally biased region" description="Low complexity" evidence="1">
    <location>
        <begin position="643"/>
        <end position="661"/>
    </location>
</feature>
<feature type="region of interest" description="Disordered" evidence="1">
    <location>
        <begin position="637"/>
        <end position="666"/>
    </location>
</feature>
<feature type="region of interest" description="Disordered" evidence="1">
    <location>
        <begin position="119"/>
        <end position="232"/>
    </location>
</feature>
<feature type="region of interest" description="Disordered" evidence="1">
    <location>
        <begin position="1"/>
        <end position="68"/>
    </location>
</feature>
<dbReference type="Gene3D" id="6.10.140.1270">
    <property type="match status" value="1"/>
</dbReference>
<evidence type="ECO:0000256" key="1">
    <source>
        <dbReference type="SAM" id="MobiDB-lite"/>
    </source>
</evidence>
<reference evidence="3" key="2">
    <citation type="submission" date="2020-05" db="UniProtKB">
        <authorList>
            <consortium name="EnsemblMetazoa"/>
        </authorList>
    </citation>
    <scope>IDENTIFICATION</scope>
    <source>
        <strain evidence="3">CM1001059</strain>
    </source>
</reference>
<name>A0A182TNJ7_9DIPT</name>
<dbReference type="InterPro" id="IPR013243">
    <property type="entry name" value="SCA7_dom"/>
</dbReference>
<dbReference type="InterPro" id="IPR052237">
    <property type="entry name" value="Ataxin-7-like_regulator"/>
</dbReference>
<organism evidence="3 4">
    <name type="scientific">Anopheles melas</name>
    <dbReference type="NCBI Taxonomy" id="34690"/>
    <lineage>
        <taxon>Eukaryota</taxon>
        <taxon>Metazoa</taxon>
        <taxon>Ecdysozoa</taxon>
        <taxon>Arthropoda</taxon>
        <taxon>Hexapoda</taxon>
        <taxon>Insecta</taxon>
        <taxon>Pterygota</taxon>
        <taxon>Neoptera</taxon>
        <taxon>Endopterygota</taxon>
        <taxon>Diptera</taxon>
        <taxon>Nematocera</taxon>
        <taxon>Culicoidea</taxon>
        <taxon>Culicidae</taxon>
        <taxon>Anophelinae</taxon>
        <taxon>Anopheles</taxon>
    </lineage>
</organism>
<evidence type="ECO:0000313" key="3">
    <source>
        <dbReference type="EnsemblMetazoa" id="AMEC005558-PA"/>
    </source>
</evidence>
<evidence type="ECO:0000259" key="2">
    <source>
        <dbReference type="PROSITE" id="PS51505"/>
    </source>
</evidence>
<dbReference type="PANTHER" id="PTHR15117:SF24">
    <property type="entry name" value="SCA7 DOMAIN-CONTAINING PROTEIN"/>
    <property type="match status" value="1"/>
</dbReference>
<feature type="region of interest" description="Disordered" evidence="1">
    <location>
        <begin position="766"/>
        <end position="803"/>
    </location>
</feature>
<dbReference type="PANTHER" id="PTHR15117">
    <property type="entry name" value="ATAXIN 7 RELATED"/>
    <property type="match status" value="1"/>
</dbReference>
<dbReference type="Pfam" id="PF08313">
    <property type="entry name" value="SCA7"/>
    <property type="match status" value="1"/>
</dbReference>
<feature type="domain" description="SCA7" evidence="2">
    <location>
        <begin position="41"/>
        <end position="108"/>
    </location>
</feature>
<accession>A0A182TNJ7</accession>
<sequence length="847" mass="87448">SSSSSSSSSSSNSSTSSSSSSSAPAQQPKSSSSSSERKAADSARSRDFDPDRHCGVVTPDGKRHCTRPLTCKSHSLSQRRAVPGRSKTLDKLLAEMRGHGMAGGATAAKDDAAGFMEVVESNSSSSTGFEDRRSSAAGETAVRSASLPSGTPADGGKSSHHSSHGSSSGSQKLPAGEGRTERSKHKTSSRSHSSAGGSSSQSSKSSNVHHRSSSLKSSQSRDGPAQQAQANATALPATIPQQQLGGLSQQQQQQMVMPNTGSELLASQFPSDDPVATGAVLPEHTSIVMDPSTNLLKLSVAPDGSDGSSQQYGTTSLMQADGLTVTLPLSVISSMNLGGTNLLNMAHGASAAAATGDGQLVPGAVVSTGTGPNAMLPPGVVDCGAGGEQTAFIPAELIDQIPLVAANGTELHDPNAAYRLATAAGPATGSGNGLGDLTLPSYSDQINYTLQTIAQNLAQSADAVQQQQQQQQRQSSQVDLVDSIDDIVPTINLLPTATNPLVLPQLQGDLADSIILTPNQLTSLSLVEQHFIDNLSGLKTELDPLTVNSPVDLSKLMLLKKVDEEFLKERQLQQQQQQQQSFPIEQLDEGGRGVKMWYSSLPKPLHVNNFQLRRLAGGYAMNRKLLNVRRNLLQETALDGKRLTSPSGTTGTPHSPLGSGSARTGIGGRTGSDILLASLASPTGAGSKAKGIDPTGSMNGGGLGSPGSFGGGVGGGITGGGLNRSSLLRGQRRLILTPPQGHTEKPSCLQSNAYFKSLITSMQQTKEQQQQHGNSVVAKTEGGGVAGSASVPPERTMHPLKRSASSLTTLSNKRMKIINLHNSPVPPPVLLQGSSSAGSGKVKSKVL</sequence>
<feature type="compositionally biased region" description="Basic and acidic residues" evidence="1">
    <location>
        <begin position="35"/>
        <end position="54"/>
    </location>
</feature>
<evidence type="ECO:0000313" key="4">
    <source>
        <dbReference type="Proteomes" id="UP000075902"/>
    </source>
</evidence>
<proteinExistence type="predicted"/>
<keyword evidence="4" id="KW-1185">Reference proteome</keyword>
<dbReference type="STRING" id="34690.A0A182TNJ7"/>
<dbReference type="Proteomes" id="UP000075902">
    <property type="component" value="Unassembled WGS sequence"/>
</dbReference>
<feature type="compositionally biased region" description="Low complexity" evidence="1">
    <location>
        <begin position="1"/>
        <end position="34"/>
    </location>
</feature>
<feature type="compositionally biased region" description="Gly residues" evidence="1">
    <location>
        <begin position="698"/>
        <end position="716"/>
    </location>
</feature>
<dbReference type="EnsemblMetazoa" id="AMEC005558-RA">
    <property type="protein sequence ID" value="AMEC005558-PA"/>
    <property type="gene ID" value="AMEC005558"/>
</dbReference>
<dbReference type="AlphaFoldDB" id="A0A182TNJ7"/>
<reference evidence="4" key="1">
    <citation type="submission" date="2014-01" db="EMBL/GenBank/DDBJ databases">
        <title>The Genome Sequence of Anopheles melas CM1001059_A (V2).</title>
        <authorList>
            <consortium name="The Broad Institute Genomics Platform"/>
            <person name="Neafsey D.E."/>
            <person name="Besansky N."/>
            <person name="Howell P."/>
            <person name="Walton C."/>
            <person name="Young S.K."/>
            <person name="Zeng Q."/>
            <person name="Gargeya S."/>
            <person name="Fitzgerald M."/>
            <person name="Haas B."/>
            <person name="Abouelleil A."/>
            <person name="Allen A.W."/>
            <person name="Alvarado L."/>
            <person name="Arachchi H.M."/>
            <person name="Berlin A.M."/>
            <person name="Chapman S.B."/>
            <person name="Gainer-Dewar J."/>
            <person name="Goldberg J."/>
            <person name="Griggs A."/>
            <person name="Gujja S."/>
            <person name="Hansen M."/>
            <person name="Howarth C."/>
            <person name="Imamovic A."/>
            <person name="Ireland A."/>
            <person name="Larimer J."/>
            <person name="McCowan C."/>
            <person name="Murphy C."/>
            <person name="Pearson M."/>
            <person name="Poon T.W."/>
            <person name="Priest M."/>
            <person name="Roberts A."/>
            <person name="Saif S."/>
            <person name="Shea T."/>
            <person name="Sisk P."/>
            <person name="Sykes S."/>
            <person name="Wortman J."/>
            <person name="Nusbaum C."/>
            <person name="Birren B."/>
        </authorList>
    </citation>
    <scope>NUCLEOTIDE SEQUENCE [LARGE SCALE GENOMIC DNA]</scope>
    <source>
        <strain evidence="4">CM1001059</strain>
    </source>
</reference>
<protein>
    <recommendedName>
        <fullName evidence="2">SCA7 domain-containing protein</fullName>
    </recommendedName>
</protein>
<feature type="region of interest" description="Disordered" evidence="1">
    <location>
        <begin position="682"/>
        <end position="716"/>
    </location>
</feature>
<feature type="compositionally biased region" description="Low complexity" evidence="1">
    <location>
        <begin position="190"/>
        <end position="206"/>
    </location>
</feature>
<dbReference type="VEuPathDB" id="VectorBase:AMEC005558"/>